<evidence type="ECO:0000313" key="2">
    <source>
        <dbReference type="EMBL" id="GEQ04833.1"/>
    </source>
</evidence>
<feature type="domain" description="DUF7147" evidence="1">
    <location>
        <begin position="1"/>
        <end position="125"/>
    </location>
</feature>
<name>A0A0D0QYC0_STAGA</name>
<evidence type="ECO:0000313" key="5">
    <source>
        <dbReference type="Proteomes" id="UP000321057"/>
    </source>
</evidence>
<dbReference type="InterPro" id="IPR055571">
    <property type="entry name" value="DUF7147"/>
</dbReference>
<gene>
    <name evidence="3" type="ORF">BUZ01_00495</name>
    <name evidence="2" type="ORF">SGA02_06610</name>
</gene>
<reference evidence="2 5" key="2">
    <citation type="submission" date="2019-07" db="EMBL/GenBank/DDBJ databases">
        <title>Whole genome shotgun sequence of Staphylococcus gallinarum NBRC 109767.</title>
        <authorList>
            <person name="Hosoyama A."/>
            <person name="Uohara A."/>
            <person name="Ohji S."/>
            <person name="Ichikawa N."/>
        </authorList>
    </citation>
    <scope>NUCLEOTIDE SEQUENCE [LARGE SCALE GENOMIC DNA]</scope>
    <source>
        <strain evidence="2 5">NBRC 109767</strain>
    </source>
</reference>
<dbReference type="Pfam" id="PF23648">
    <property type="entry name" value="DUF7147"/>
    <property type="match status" value="1"/>
</dbReference>
<proteinExistence type="predicted"/>
<dbReference type="Proteomes" id="UP000283576">
    <property type="component" value="Unassembled WGS sequence"/>
</dbReference>
<evidence type="ECO:0000259" key="1">
    <source>
        <dbReference type="Pfam" id="PF23648"/>
    </source>
</evidence>
<organism evidence="3 4">
    <name type="scientific">Staphylococcus gallinarum</name>
    <dbReference type="NCBI Taxonomy" id="1293"/>
    <lineage>
        <taxon>Bacteria</taxon>
        <taxon>Bacillati</taxon>
        <taxon>Bacillota</taxon>
        <taxon>Bacilli</taxon>
        <taxon>Bacillales</taxon>
        <taxon>Staphylococcaceae</taxon>
        <taxon>Staphylococcus</taxon>
    </lineage>
</organism>
<dbReference type="EMBL" id="BKAX01000001">
    <property type="protein sequence ID" value="GEQ04833.1"/>
    <property type="molecule type" value="Genomic_DNA"/>
</dbReference>
<reference evidence="3 4" key="1">
    <citation type="journal article" date="2016" name="Front. Microbiol.">
        <title>Comprehensive Phylogenetic Analysis of Bovine Non-aureus Staphylococci Species Based on Whole-Genome Sequencing.</title>
        <authorList>
            <person name="Naushad S."/>
            <person name="Barkema H.W."/>
            <person name="Luby C."/>
            <person name="Condas L.A."/>
            <person name="Nobrega D.B."/>
            <person name="Carson D.A."/>
            <person name="De Buck J."/>
        </authorList>
    </citation>
    <scope>NUCLEOTIDE SEQUENCE [LARGE SCALE GENOMIC DNA]</scope>
    <source>
        <strain evidence="3 4">SNUC 1388</strain>
    </source>
</reference>
<accession>A0A0D0QYC0</accession>
<comment type="caution">
    <text evidence="3">The sequence shown here is derived from an EMBL/GenBank/DDBJ whole genome shotgun (WGS) entry which is preliminary data.</text>
</comment>
<protein>
    <recommendedName>
        <fullName evidence="1">DUF7147 domain-containing protein</fullName>
    </recommendedName>
</protein>
<dbReference type="OrthoDB" id="2427086at2"/>
<evidence type="ECO:0000313" key="4">
    <source>
        <dbReference type="Proteomes" id="UP000283576"/>
    </source>
</evidence>
<dbReference type="GeneID" id="93845508"/>
<dbReference type="Proteomes" id="UP000321057">
    <property type="component" value="Unassembled WGS sequence"/>
</dbReference>
<sequence length="129" mass="15357">MKQSFIKIGEGLTDLFEFNTLIEYNYARIDYIVYFHTPTSEHQRSSVAIIMKPTSGRHFQAMYIMINALNYPYPNSNKKFELINQQAEQYNIEIKGVDVKPPETFHDIELYYNYLISVLRLQRWIPPLQ</sequence>
<keyword evidence="5" id="KW-1185">Reference proteome</keyword>
<dbReference type="AlphaFoldDB" id="A0A0D0QYC0"/>
<evidence type="ECO:0000313" key="3">
    <source>
        <dbReference type="EMBL" id="RIL44484.1"/>
    </source>
</evidence>
<dbReference type="EMBL" id="QXRZ01000001">
    <property type="protein sequence ID" value="RIL44484.1"/>
    <property type="molecule type" value="Genomic_DNA"/>
</dbReference>
<dbReference type="RefSeq" id="WP_042738966.1">
    <property type="nucleotide sequence ID" value="NZ_BKAX01000001.1"/>
</dbReference>